<keyword evidence="5 6" id="KW-0046">Antibiotic resistance</keyword>
<dbReference type="InterPro" id="IPR001466">
    <property type="entry name" value="Beta-lactam-related"/>
</dbReference>
<evidence type="ECO:0000313" key="10">
    <source>
        <dbReference type="Proteomes" id="UP000638570"/>
    </source>
</evidence>
<dbReference type="Pfam" id="PF00144">
    <property type="entry name" value="Beta-lactamase"/>
    <property type="match status" value="1"/>
</dbReference>
<dbReference type="Gene3D" id="3.40.710.10">
    <property type="entry name" value="DD-peptidase/beta-lactamase superfamily"/>
    <property type="match status" value="1"/>
</dbReference>
<organism evidence="9 10">
    <name type="scientific">Zobellella iuensis</name>
    <dbReference type="NCBI Taxonomy" id="2803811"/>
    <lineage>
        <taxon>Bacteria</taxon>
        <taxon>Pseudomonadati</taxon>
        <taxon>Pseudomonadota</taxon>
        <taxon>Gammaproteobacteria</taxon>
        <taxon>Aeromonadales</taxon>
        <taxon>Aeromonadaceae</taxon>
        <taxon>Zobellella</taxon>
    </lineage>
</organism>
<comment type="caution">
    <text evidence="9">The sequence shown here is derived from an EMBL/GenBank/DDBJ whole genome shotgun (WGS) entry which is preliminary data.</text>
</comment>
<evidence type="ECO:0000259" key="8">
    <source>
        <dbReference type="Pfam" id="PF00144"/>
    </source>
</evidence>
<dbReference type="InterPro" id="IPR058136">
    <property type="entry name" value="AmpC"/>
</dbReference>
<feature type="signal peptide" evidence="7">
    <location>
        <begin position="1"/>
        <end position="25"/>
    </location>
</feature>
<comment type="catalytic activity">
    <reaction evidence="1 6">
        <text>a beta-lactam + H2O = a substituted beta-amino acid</text>
        <dbReference type="Rhea" id="RHEA:20401"/>
        <dbReference type="ChEBI" id="CHEBI:15377"/>
        <dbReference type="ChEBI" id="CHEBI:35627"/>
        <dbReference type="ChEBI" id="CHEBI:140347"/>
        <dbReference type="EC" id="3.5.2.6"/>
    </reaction>
</comment>
<evidence type="ECO:0000256" key="6">
    <source>
        <dbReference type="RuleBase" id="RU361140"/>
    </source>
</evidence>
<evidence type="ECO:0000256" key="7">
    <source>
        <dbReference type="SAM" id="SignalP"/>
    </source>
</evidence>
<sequence>MSKFLVVKSGLIAASSLLFVASAWAVEGAERARIDALVSETIEPLLAEHRIPGMAVALSLDGQRYYFNYGLADREAGVAVTEDTLFEIGSVSKTFTATLASYAQAVGALSFSDAASRHLPALAGSRFDEISLLELGTYTAGGLPLQFPDKVQSEEDMLDYYRRWQPDQVAGSHRLYSNPSIGLFGYLAARSLGEPFEELMEQQLFPRLGLSHSYLRVPPAQQAHYAWGYSKENEPVRVNPGMLDAEAYGVKTSAADLLTFVEANMDDAAPEPALHQAMADTRAGYFRVGDMTQGLGWESYDYPVTLERLLAGNSAPMILEANEAVRLSPPLPPRNAAWFNKTGSTNGFGAYVAFVPSQRVGIVMLANRNYPNPERIRAAHRILTALAADPGSRPD</sequence>
<keyword evidence="7" id="KW-0732">Signal</keyword>
<dbReference type="NCBIfam" id="NF033085">
    <property type="entry name" value="bla_class_C"/>
    <property type="match status" value="1"/>
</dbReference>
<reference evidence="10" key="1">
    <citation type="submission" date="2021-01" db="EMBL/GenBank/DDBJ databases">
        <title>Genome public.</title>
        <authorList>
            <person name="Liu C."/>
            <person name="Sun Q."/>
        </authorList>
    </citation>
    <scope>NUCLEOTIDE SEQUENCE [LARGE SCALE GENOMIC DNA]</scope>
    <source>
        <strain evidence="10">CGMCC 1.18722</strain>
    </source>
</reference>
<feature type="domain" description="Beta-lactamase-related" evidence="8">
    <location>
        <begin position="39"/>
        <end position="385"/>
    </location>
</feature>
<evidence type="ECO:0000256" key="2">
    <source>
        <dbReference type="ARBA" id="ARBA00007840"/>
    </source>
</evidence>
<dbReference type="PANTHER" id="PTHR46825:SF8">
    <property type="entry name" value="BETA-LACTAMASE-RELATED"/>
    <property type="match status" value="1"/>
</dbReference>
<evidence type="ECO:0000256" key="5">
    <source>
        <dbReference type="ARBA" id="ARBA00023251"/>
    </source>
</evidence>
<dbReference type="InterPro" id="IPR012338">
    <property type="entry name" value="Beta-lactam/transpept-like"/>
</dbReference>
<proteinExistence type="inferred from homology"/>
<dbReference type="InterPro" id="IPR001586">
    <property type="entry name" value="Beta-lactam_class-C_AS"/>
</dbReference>
<name>A0ABS1QN87_9GAMM</name>
<dbReference type="Proteomes" id="UP000638570">
    <property type="component" value="Unassembled WGS sequence"/>
</dbReference>
<keyword evidence="10" id="KW-1185">Reference proteome</keyword>
<dbReference type="EMBL" id="JAERTZ010000008">
    <property type="protein sequence ID" value="MBL1376305.1"/>
    <property type="molecule type" value="Genomic_DNA"/>
</dbReference>
<evidence type="ECO:0000256" key="1">
    <source>
        <dbReference type="ARBA" id="ARBA00001526"/>
    </source>
</evidence>
<comment type="similarity">
    <text evidence="2 6">Belongs to the class-C beta-lactamase family.</text>
</comment>
<dbReference type="InterPro" id="IPR050491">
    <property type="entry name" value="AmpC-like"/>
</dbReference>
<evidence type="ECO:0000256" key="3">
    <source>
        <dbReference type="ARBA" id="ARBA00012865"/>
    </source>
</evidence>
<keyword evidence="4 6" id="KW-0378">Hydrolase</keyword>
<accession>A0ABS1QN87</accession>
<feature type="chain" id="PRO_5045088096" description="Beta-lactamase" evidence="7">
    <location>
        <begin position="26"/>
        <end position="395"/>
    </location>
</feature>
<dbReference type="EC" id="3.5.2.6" evidence="3 6"/>
<dbReference type="SUPFAM" id="SSF56601">
    <property type="entry name" value="beta-lactamase/transpeptidase-like"/>
    <property type="match status" value="1"/>
</dbReference>
<gene>
    <name evidence="9" type="ORF">JKV55_03020</name>
</gene>
<protein>
    <recommendedName>
        <fullName evidence="3 6">Beta-lactamase</fullName>
        <ecNumber evidence="3 6">3.5.2.6</ecNumber>
    </recommendedName>
</protein>
<dbReference type="PANTHER" id="PTHR46825">
    <property type="entry name" value="D-ALANYL-D-ALANINE-CARBOXYPEPTIDASE/ENDOPEPTIDASE AMPH"/>
    <property type="match status" value="1"/>
</dbReference>
<evidence type="ECO:0000313" key="9">
    <source>
        <dbReference type="EMBL" id="MBL1376305.1"/>
    </source>
</evidence>
<dbReference type="PROSITE" id="PS00336">
    <property type="entry name" value="BETA_LACTAMASE_C"/>
    <property type="match status" value="1"/>
</dbReference>
<evidence type="ECO:0000256" key="4">
    <source>
        <dbReference type="ARBA" id="ARBA00022801"/>
    </source>
</evidence>